<name>A0A176W0D7_MARPO</name>
<evidence type="ECO:0000256" key="1">
    <source>
        <dbReference type="SAM" id="MobiDB-lite"/>
    </source>
</evidence>
<keyword evidence="4" id="KW-1185">Reference proteome</keyword>
<keyword evidence="2" id="KW-0812">Transmembrane</keyword>
<evidence type="ECO:0000313" key="4">
    <source>
        <dbReference type="Proteomes" id="UP000077202"/>
    </source>
</evidence>
<accession>A0A176W0D7</accession>
<protein>
    <submittedName>
        <fullName evidence="3">Uncharacterized protein</fullName>
    </submittedName>
</protein>
<evidence type="ECO:0000256" key="2">
    <source>
        <dbReference type="SAM" id="Phobius"/>
    </source>
</evidence>
<feature type="transmembrane region" description="Helical" evidence="2">
    <location>
        <begin position="216"/>
        <end position="235"/>
    </location>
</feature>
<keyword evidence="2" id="KW-1133">Transmembrane helix</keyword>
<sequence>MREAEQSNFPHIPCPKASITQGLDSIARLLGKLNTRVPSFLLSTGAVRRASAAFSALECFAAASALPFFSPGLDRGIDHNSDHLKNSKRHDPRADSTANVSDPKTLMMRTLVYESIEGTVDKPIDSSVRSSVLPSPPHADVVRYGDAVAVAVPAMKLCFSADLCSCEFGRNMASNGMTVLAAVVIVSMVLASSMGAEAQSAPAPAPGPAESGVAGGLLPSFIASTLVGVIAFVAGGRNLW</sequence>
<organism evidence="3 4">
    <name type="scientific">Marchantia polymorpha subsp. ruderalis</name>
    <dbReference type="NCBI Taxonomy" id="1480154"/>
    <lineage>
        <taxon>Eukaryota</taxon>
        <taxon>Viridiplantae</taxon>
        <taxon>Streptophyta</taxon>
        <taxon>Embryophyta</taxon>
        <taxon>Marchantiophyta</taxon>
        <taxon>Marchantiopsida</taxon>
        <taxon>Marchantiidae</taxon>
        <taxon>Marchantiales</taxon>
        <taxon>Marchantiaceae</taxon>
        <taxon>Marchantia</taxon>
    </lineage>
</organism>
<reference evidence="3" key="1">
    <citation type="submission" date="2016-03" db="EMBL/GenBank/DDBJ databases">
        <title>Mechanisms controlling the formation of the plant cell surface in tip-growing cells are functionally conserved among land plants.</title>
        <authorList>
            <person name="Honkanen S."/>
            <person name="Jones V.A."/>
            <person name="Morieri G."/>
            <person name="Champion C."/>
            <person name="Hetherington A.J."/>
            <person name="Kelly S."/>
            <person name="Saint-Marcoux D."/>
            <person name="Proust H."/>
            <person name="Prescott H."/>
            <person name="Dolan L."/>
        </authorList>
    </citation>
    <scope>NUCLEOTIDE SEQUENCE [LARGE SCALE GENOMIC DNA]</scope>
    <source>
        <tissue evidence="3">Whole gametophyte</tissue>
    </source>
</reference>
<keyword evidence="2" id="KW-0472">Membrane</keyword>
<feature type="transmembrane region" description="Helical" evidence="2">
    <location>
        <begin position="177"/>
        <end position="196"/>
    </location>
</feature>
<evidence type="ECO:0000313" key="3">
    <source>
        <dbReference type="EMBL" id="OAE26527.1"/>
    </source>
</evidence>
<proteinExistence type="predicted"/>
<comment type="caution">
    <text evidence="3">The sequence shown here is derived from an EMBL/GenBank/DDBJ whole genome shotgun (WGS) entry which is preliminary data.</text>
</comment>
<dbReference type="EMBL" id="LVLJ01002166">
    <property type="protein sequence ID" value="OAE26527.1"/>
    <property type="molecule type" value="Genomic_DNA"/>
</dbReference>
<feature type="region of interest" description="Disordered" evidence="1">
    <location>
        <begin position="80"/>
        <end position="100"/>
    </location>
</feature>
<dbReference type="AlphaFoldDB" id="A0A176W0D7"/>
<dbReference type="Proteomes" id="UP000077202">
    <property type="component" value="Unassembled WGS sequence"/>
</dbReference>
<gene>
    <name evidence="3" type="ORF">AXG93_1406s1190</name>
</gene>